<protein>
    <submittedName>
        <fullName evidence="15">EamA family transporter</fullName>
    </submittedName>
</protein>
<feature type="transmembrane region" description="Helical" evidence="13">
    <location>
        <begin position="30"/>
        <end position="51"/>
    </location>
</feature>
<keyword evidence="8" id="KW-0448">Lipopolysaccharide biosynthesis</keyword>
<name>A0ABW5CLP5_9HYPH</name>
<keyword evidence="10" id="KW-0443">Lipid metabolism</keyword>
<gene>
    <name evidence="15" type="ORF">ACFSKQ_06330</name>
</gene>
<comment type="similarity">
    <text evidence="12">Belongs to the drug/metabolite transporter (DMT) superfamily. Small multidrug resistance (SMR) (TC 2.A.7.1) family.</text>
</comment>
<evidence type="ECO:0000256" key="4">
    <source>
        <dbReference type="ARBA" id="ARBA00022516"/>
    </source>
</evidence>
<evidence type="ECO:0000256" key="2">
    <source>
        <dbReference type="ARBA" id="ARBA00022448"/>
    </source>
</evidence>
<organism evidence="15 16">
    <name type="scientific">Aureimonas populi</name>
    <dbReference type="NCBI Taxonomy" id="1701758"/>
    <lineage>
        <taxon>Bacteria</taxon>
        <taxon>Pseudomonadati</taxon>
        <taxon>Pseudomonadota</taxon>
        <taxon>Alphaproteobacteria</taxon>
        <taxon>Hyphomicrobiales</taxon>
        <taxon>Aurantimonadaceae</taxon>
        <taxon>Aureimonas</taxon>
    </lineage>
</organism>
<comment type="caution">
    <text evidence="15">The sequence shown here is derived from an EMBL/GenBank/DDBJ whole genome shotgun (WGS) entry which is preliminary data.</text>
</comment>
<evidence type="ECO:0000256" key="3">
    <source>
        <dbReference type="ARBA" id="ARBA00022475"/>
    </source>
</evidence>
<sequence length="281" mass="29393">MSMMVFGAVIFAALLHATWNALLKSGADKFASMAALTLGAVPLAALSLALAGLPAREAWPLVLASALIHAAYFLCLVAAYRAADFTQAYPIARGIAPVLTALAGAAFLGEVLSAMQSLAVLVIGTGVTSLVFAERGEKRMVGAGLFWALATGVLIATYSLVDGAGARLAGNSFSFYAAAALVKVPVMCLYLRVARPGALAGAFTRARPVLLLGAPISFVAYSLVTWDFTQAPIATVSALREVSIVFAVLIGTFILKERMNLRRIASTFVTLMGAMMIRFAR</sequence>
<keyword evidence="3" id="KW-1003">Cell membrane</keyword>
<evidence type="ECO:0000256" key="13">
    <source>
        <dbReference type="SAM" id="Phobius"/>
    </source>
</evidence>
<evidence type="ECO:0000313" key="15">
    <source>
        <dbReference type="EMBL" id="MFD2237085.1"/>
    </source>
</evidence>
<evidence type="ECO:0000256" key="5">
    <source>
        <dbReference type="ARBA" id="ARBA00022519"/>
    </source>
</evidence>
<evidence type="ECO:0000256" key="1">
    <source>
        <dbReference type="ARBA" id="ARBA00004651"/>
    </source>
</evidence>
<feature type="transmembrane region" description="Helical" evidence="13">
    <location>
        <begin position="238"/>
        <end position="255"/>
    </location>
</feature>
<keyword evidence="7 13" id="KW-0812">Transmembrane</keyword>
<dbReference type="EMBL" id="JBHUIJ010000006">
    <property type="protein sequence ID" value="MFD2237085.1"/>
    <property type="molecule type" value="Genomic_DNA"/>
</dbReference>
<dbReference type="SUPFAM" id="SSF103481">
    <property type="entry name" value="Multidrug resistance efflux transporter EmrE"/>
    <property type="match status" value="2"/>
</dbReference>
<evidence type="ECO:0000256" key="7">
    <source>
        <dbReference type="ARBA" id="ARBA00022692"/>
    </source>
</evidence>
<keyword evidence="6" id="KW-0441">Lipid A biosynthesis</keyword>
<feature type="transmembrane region" description="Helical" evidence="13">
    <location>
        <begin position="206"/>
        <end position="226"/>
    </location>
</feature>
<evidence type="ECO:0000256" key="12">
    <source>
        <dbReference type="ARBA" id="ARBA00038032"/>
    </source>
</evidence>
<keyword evidence="16" id="KW-1185">Reference proteome</keyword>
<evidence type="ECO:0000256" key="9">
    <source>
        <dbReference type="ARBA" id="ARBA00022989"/>
    </source>
</evidence>
<dbReference type="RefSeq" id="WP_209736775.1">
    <property type="nucleotide sequence ID" value="NZ_CP072611.1"/>
</dbReference>
<dbReference type="InterPro" id="IPR037185">
    <property type="entry name" value="EmrE-like"/>
</dbReference>
<evidence type="ECO:0000256" key="10">
    <source>
        <dbReference type="ARBA" id="ARBA00023098"/>
    </source>
</evidence>
<dbReference type="Proteomes" id="UP001597371">
    <property type="component" value="Unassembled WGS sequence"/>
</dbReference>
<evidence type="ECO:0000256" key="11">
    <source>
        <dbReference type="ARBA" id="ARBA00023136"/>
    </source>
</evidence>
<evidence type="ECO:0000259" key="14">
    <source>
        <dbReference type="Pfam" id="PF00892"/>
    </source>
</evidence>
<evidence type="ECO:0000256" key="6">
    <source>
        <dbReference type="ARBA" id="ARBA00022556"/>
    </source>
</evidence>
<keyword evidence="2" id="KW-0813">Transport</keyword>
<feature type="transmembrane region" description="Helical" evidence="13">
    <location>
        <begin position="58"/>
        <end position="80"/>
    </location>
</feature>
<keyword evidence="9 13" id="KW-1133">Transmembrane helix</keyword>
<proteinExistence type="inferred from homology"/>
<feature type="transmembrane region" description="Helical" evidence="13">
    <location>
        <begin position="114"/>
        <end position="133"/>
    </location>
</feature>
<feature type="domain" description="EamA" evidence="14">
    <location>
        <begin position="143"/>
        <end position="277"/>
    </location>
</feature>
<accession>A0ABW5CLP5</accession>
<feature type="transmembrane region" description="Helical" evidence="13">
    <location>
        <begin position="140"/>
        <end position="161"/>
    </location>
</feature>
<keyword evidence="4" id="KW-0444">Lipid biosynthesis</keyword>
<keyword evidence="5" id="KW-0997">Cell inner membrane</keyword>
<feature type="transmembrane region" description="Helical" evidence="13">
    <location>
        <begin position="173"/>
        <end position="194"/>
    </location>
</feature>
<comment type="subcellular location">
    <subcellularLocation>
        <location evidence="1">Cell membrane</location>
        <topology evidence="1">Multi-pass membrane protein</topology>
    </subcellularLocation>
</comment>
<reference evidence="16" key="1">
    <citation type="journal article" date="2019" name="Int. J. Syst. Evol. Microbiol.">
        <title>The Global Catalogue of Microorganisms (GCM) 10K type strain sequencing project: providing services to taxonomists for standard genome sequencing and annotation.</title>
        <authorList>
            <consortium name="The Broad Institute Genomics Platform"/>
            <consortium name="The Broad Institute Genome Sequencing Center for Infectious Disease"/>
            <person name="Wu L."/>
            <person name="Ma J."/>
        </authorList>
    </citation>
    <scope>NUCLEOTIDE SEQUENCE [LARGE SCALE GENOMIC DNA]</scope>
    <source>
        <strain evidence="16">ZS-35-S2</strain>
    </source>
</reference>
<keyword evidence="11 13" id="KW-0472">Membrane</keyword>
<dbReference type="InterPro" id="IPR000390">
    <property type="entry name" value="Small_drug/metabolite_transptr"/>
</dbReference>
<dbReference type="PANTHER" id="PTHR30561:SF1">
    <property type="entry name" value="MULTIDRUG TRANSPORTER EMRE"/>
    <property type="match status" value="1"/>
</dbReference>
<dbReference type="Pfam" id="PF00892">
    <property type="entry name" value="EamA"/>
    <property type="match status" value="1"/>
</dbReference>
<evidence type="ECO:0000313" key="16">
    <source>
        <dbReference type="Proteomes" id="UP001597371"/>
    </source>
</evidence>
<dbReference type="Gene3D" id="1.10.3730.20">
    <property type="match status" value="2"/>
</dbReference>
<dbReference type="InterPro" id="IPR000620">
    <property type="entry name" value="EamA_dom"/>
</dbReference>
<evidence type="ECO:0000256" key="8">
    <source>
        <dbReference type="ARBA" id="ARBA00022985"/>
    </source>
</evidence>
<dbReference type="PANTHER" id="PTHR30561">
    <property type="entry name" value="SMR FAMILY PROTON-DEPENDENT DRUG EFFLUX TRANSPORTER SUGE"/>
    <property type="match status" value="1"/>
</dbReference>